<dbReference type="AlphaFoldDB" id="X0W3B8"/>
<dbReference type="Pfam" id="PF01927">
    <property type="entry name" value="Mut7-C"/>
    <property type="match status" value="1"/>
</dbReference>
<dbReference type="InterPro" id="IPR002782">
    <property type="entry name" value="Mut7-C_RNAse_dom"/>
</dbReference>
<evidence type="ECO:0000313" key="2">
    <source>
        <dbReference type="EMBL" id="GAG19108.1"/>
    </source>
</evidence>
<name>X0W3B8_9ZZZZ</name>
<accession>X0W3B8</accession>
<reference evidence="2" key="1">
    <citation type="journal article" date="2014" name="Front. Microbiol.">
        <title>High frequency of phylogenetically diverse reductive dehalogenase-homologous genes in deep subseafloor sedimentary metagenomes.</title>
        <authorList>
            <person name="Kawai M."/>
            <person name="Futagami T."/>
            <person name="Toyoda A."/>
            <person name="Takaki Y."/>
            <person name="Nishi S."/>
            <person name="Hori S."/>
            <person name="Arai W."/>
            <person name="Tsubouchi T."/>
            <person name="Morono Y."/>
            <person name="Uchiyama I."/>
            <person name="Ito T."/>
            <person name="Fujiyama A."/>
            <person name="Inagaki F."/>
            <person name="Takami H."/>
        </authorList>
    </citation>
    <scope>NUCLEOTIDE SEQUENCE</scope>
    <source>
        <strain evidence="2">Expedition CK06-06</strain>
    </source>
</reference>
<feature type="domain" description="Mut7-C RNAse" evidence="1">
    <location>
        <begin position="2"/>
        <end position="72"/>
    </location>
</feature>
<comment type="caution">
    <text evidence="2">The sequence shown here is derived from an EMBL/GenBank/DDBJ whole genome shotgun (WGS) entry which is preliminary data.</text>
</comment>
<protein>
    <recommendedName>
        <fullName evidence="1">Mut7-C RNAse domain-containing protein</fullName>
    </recommendedName>
</protein>
<organism evidence="2">
    <name type="scientific">marine sediment metagenome</name>
    <dbReference type="NCBI Taxonomy" id="412755"/>
    <lineage>
        <taxon>unclassified sequences</taxon>
        <taxon>metagenomes</taxon>
        <taxon>ecological metagenomes</taxon>
    </lineage>
</organism>
<dbReference type="EMBL" id="BARS01038131">
    <property type="protein sequence ID" value="GAG19108.1"/>
    <property type="molecule type" value="Genomic_DNA"/>
</dbReference>
<sequence length="81" mass="9170">AREVVRRFDLADSVLPFSRCPACNGNLGAVEKEAVATEIPPKTARWLDEYVRCDACGKLYWHGTHFNRLEDLIDRILRAPG</sequence>
<dbReference type="PANTHER" id="PTHR39081">
    <property type="entry name" value="MUT7-C DOMAIN-CONTAINING PROTEIN"/>
    <property type="match status" value="1"/>
</dbReference>
<evidence type="ECO:0000259" key="1">
    <source>
        <dbReference type="Pfam" id="PF01927"/>
    </source>
</evidence>
<proteinExistence type="predicted"/>
<dbReference type="PANTHER" id="PTHR39081:SF1">
    <property type="entry name" value="MUT7-C RNASE DOMAIN-CONTAINING PROTEIN"/>
    <property type="match status" value="1"/>
</dbReference>
<feature type="non-terminal residue" evidence="2">
    <location>
        <position position="1"/>
    </location>
</feature>
<gene>
    <name evidence="2" type="ORF">S01H1_58376</name>
</gene>